<reference evidence="2" key="1">
    <citation type="journal article" date="2019" name="Int. J. Syst. Evol. Microbiol.">
        <title>The Global Catalogue of Microorganisms (GCM) 10K type strain sequencing project: providing services to taxonomists for standard genome sequencing and annotation.</title>
        <authorList>
            <consortium name="The Broad Institute Genomics Platform"/>
            <consortium name="The Broad Institute Genome Sequencing Center for Infectious Disease"/>
            <person name="Wu L."/>
            <person name="Ma J."/>
        </authorList>
    </citation>
    <scope>NUCLEOTIDE SEQUENCE [LARGE SCALE GENOMIC DNA]</scope>
    <source>
        <strain evidence="2">CGMCC 4.7608</strain>
    </source>
</reference>
<dbReference type="InterPro" id="IPR024400">
    <property type="entry name" value="DUF2635"/>
</dbReference>
<dbReference type="Pfam" id="PF10948">
    <property type="entry name" value="DUF2635"/>
    <property type="match status" value="1"/>
</dbReference>
<keyword evidence="2" id="KW-1185">Reference proteome</keyword>
<dbReference type="Proteomes" id="UP001595999">
    <property type="component" value="Unassembled WGS sequence"/>
</dbReference>
<evidence type="ECO:0000313" key="1">
    <source>
        <dbReference type="EMBL" id="MFC4491801.1"/>
    </source>
</evidence>
<comment type="caution">
    <text evidence="1">The sequence shown here is derived from an EMBL/GenBank/DDBJ whole genome shotgun (WGS) entry which is preliminary data.</text>
</comment>
<accession>A0ABV9A271</accession>
<sequence>MKVKAAPGIKVPREDKPREFITDAATVDVPNSAYYLRIQADGDLIEIDAADSAKTTAKKGGE</sequence>
<gene>
    <name evidence="1" type="ORF">ACFO0R_19495</name>
</gene>
<organism evidence="1 2">
    <name type="scientific">Chromobacterium aquaticum</name>
    <dbReference type="NCBI Taxonomy" id="467180"/>
    <lineage>
        <taxon>Bacteria</taxon>
        <taxon>Pseudomonadati</taxon>
        <taxon>Pseudomonadota</taxon>
        <taxon>Betaproteobacteria</taxon>
        <taxon>Neisseriales</taxon>
        <taxon>Chromobacteriaceae</taxon>
        <taxon>Chromobacterium</taxon>
    </lineage>
</organism>
<name>A0ABV9A271_9NEIS</name>
<dbReference type="RefSeq" id="WP_231462974.1">
    <property type="nucleotide sequence ID" value="NZ_JAJOHW010000089.1"/>
</dbReference>
<protein>
    <submittedName>
        <fullName evidence="1">DUF2635 domain-containing protein</fullName>
    </submittedName>
</protein>
<dbReference type="EMBL" id="JBHSEK010000017">
    <property type="protein sequence ID" value="MFC4491801.1"/>
    <property type="molecule type" value="Genomic_DNA"/>
</dbReference>
<evidence type="ECO:0000313" key="2">
    <source>
        <dbReference type="Proteomes" id="UP001595999"/>
    </source>
</evidence>
<proteinExistence type="predicted"/>